<keyword evidence="4" id="KW-0808">Transferase</keyword>
<dbReference type="GO" id="GO:0061630">
    <property type="term" value="F:ubiquitin protein ligase activity"/>
    <property type="evidence" value="ECO:0007669"/>
    <property type="project" value="UniProtKB-EC"/>
</dbReference>
<evidence type="ECO:0000256" key="6">
    <source>
        <dbReference type="PROSITE-ProRule" id="PRU00104"/>
    </source>
</evidence>
<dbReference type="PANTHER" id="PTHR11254:SF440">
    <property type="entry name" value="E3 UBIQUITIN-PROTEIN LIGASE NEDD-4"/>
    <property type="match status" value="1"/>
</dbReference>
<gene>
    <name evidence="9" type="ORF">FQA47_007337</name>
</gene>
<evidence type="ECO:0000256" key="2">
    <source>
        <dbReference type="ARBA" id="ARBA00004906"/>
    </source>
</evidence>
<dbReference type="SUPFAM" id="SSF56204">
    <property type="entry name" value="Hect, E3 ligase catalytic domain"/>
    <property type="match status" value="1"/>
</dbReference>
<dbReference type="EMBL" id="WKFB01000999">
    <property type="protein sequence ID" value="KAF6716072.1"/>
    <property type="molecule type" value="Genomic_DNA"/>
</dbReference>
<dbReference type="InterPro" id="IPR050409">
    <property type="entry name" value="E3_ubiq-protein_ligase"/>
</dbReference>
<evidence type="ECO:0000256" key="1">
    <source>
        <dbReference type="ARBA" id="ARBA00000885"/>
    </source>
</evidence>
<dbReference type="AlphaFoldDB" id="A0A834F2Q6"/>
<dbReference type="EC" id="2.3.2.26" evidence="3"/>
<feature type="active site" description="Glycyl thioester intermediate" evidence="6">
    <location>
        <position position="565"/>
    </location>
</feature>
<comment type="catalytic activity">
    <reaction evidence="1">
        <text>S-ubiquitinyl-[E2 ubiquitin-conjugating enzyme]-L-cysteine + [acceptor protein]-L-lysine = [E2 ubiquitin-conjugating enzyme]-L-cysteine + N(6)-ubiquitinyl-[acceptor protein]-L-lysine.</text>
        <dbReference type="EC" id="2.3.2.26"/>
    </reaction>
</comment>
<evidence type="ECO:0000256" key="4">
    <source>
        <dbReference type="ARBA" id="ARBA00022679"/>
    </source>
</evidence>
<comment type="caution">
    <text evidence="9">The sequence shown here is derived from an EMBL/GenBank/DDBJ whole genome shotgun (WGS) entry which is preliminary data.</text>
</comment>
<dbReference type="InterPro" id="IPR035983">
    <property type="entry name" value="Hect_E3_ubiquitin_ligase"/>
</dbReference>
<dbReference type="GO" id="GO:0016567">
    <property type="term" value="P:protein ubiquitination"/>
    <property type="evidence" value="ECO:0007669"/>
    <property type="project" value="TreeGrafter"/>
</dbReference>
<dbReference type="GO" id="GO:0005737">
    <property type="term" value="C:cytoplasm"/>
    <property type="evidence" value="ECO:0007669"/>
    <property type="project" value="TreeGrafter"/>
</dbReference>
<dbReference type="GO" id="GO:0006511">
    <property type="term" value="P:ubiquitin-dependent protein catabolic process"/>
    <property type="evidence" value="ECO:0007669"/>
    <property type="project" value="TreeGrafter"/>
</dbReference>
<reference evidence="9" key="1">
    <citation type="journal article" name="BMC Genomics">
        <title>Long-read sequencing and de novo genome assembly of marine medaka (Oryzias melastigma).</title>
        <authorList>
            <person name="Liang P."/>
            <person name="Saqib H.S.A."/>
            <person name="Ni X."/>
            <person name="Shen Y."/>
        </authorList>
    </citation>
    <scope>NUCLEOTIDE SEQUENCE</scope>
    <source>
        <strain evidence="9">Bigg-433</strain>
    </source>
</reference>
<evidence type="ECO:0000256" key="3">
    <source>
        <dbReference type="ARBA" id="ARBA00012485"/>
    </source>
</evidence>
<proteinExistence type="predicted"/>
<dbReference type="Gene3D" id="3.90.1750.10">
    <property type="entry name" value="Hect, E3 ligase catalytic domains"/>
    <property type="match status" value="1"/>
</dbReference>
<accession>A0A834F2Q6</accession>
<evidence type="ECO:0000256" key="7">
    <source>
        <dbReference type="SAM" id="MobiDB-lite"/>
    </source>
</evidence>
<sequence>MFSILNVNYHHVFVIRKKRFISLTWHMLPFHLRLRLFRNTATPTTTPRRRERTRLATFRVVLLLEPNLQAYHPHKAEAMKKIHVPLSLNEAEFRDALISMFPRLRHRDFDMVKVDAHRRISKLLCSPLSPSMIKTSRELNRSALYLLPKEDLEGPAENVNDGDTLAHPAQTPNTDHANRNPGRDLFTVMEEPPMSSESQEVLNDIPETFIGDLLENSDDISDCYETNLVSLLEQLRSQVSLETPPSSNLLNICRTDVLDGALRAFQRTRFSPYGRLSVVFMDEMSQAEGAVDEGGPTREFFRLLMMKIRDSMLFSGPEEEKYLNLDSDALQRGLYRTFGVMIAVAIVHGGVMPGFFSQRLYDNLCERETPAPTLGDISDPELQKKLRKISEAQHVEEARDAINEAAESLSLLGSYRYITTLDGRDQLVQAATTFYVEGRTKEALQQFADGLRTLGLLREIRTHPMLFTEVLMKRDKHLTATDMMELFEPSLSTVGSNRWRDEKRTEGYWRDYLIDVEDGAFNITLEDILVFASGADRIPVLGFNPKPTLEFLSDPTRRFPEANTCLVQIRLPVLPTYRAFAEKMCDGIIQSPTFGVA</sequence>
<dbReference type="Pfam" id="PF00632">
    <property type="entry name" value="HECT"/>
    <property type="match status" value="1"/>
</dbReference>
<keyword evidence="5 6" id="KW-0833">Ubl conjugation pathway</keyword>
<dbReference type="InterPro" id="IPR000569">
    <property type="entry name" value="HECT_dom"/>
</dbReference>
<dbReference type="Proteomes" id="UP000646548">
    <property type="component" value="Unassembled WGS sequence"/>
</dbReference>
<feature type="domain" description="HECT" evidence="8">
    <location>
        <begin position="275"/>
        <end position="597"/>
    </location>
</feature>
<evidence type="ECO:0000313" key="10">
    <source>
        <dbReference type="Proteomes" id="UP000646548"/>
    </source>
</evidence>
<evidence type="ECO:0000256" key="5">
    <source>
        <dbReference type="ARBA" id="ARBA00022786"/>
    </source>
</evidence>
<dbReference type="PANTHER" id="PTHR11254">
    <property type="entry name" value="HECT DOMAIN UBIQUITIN-PROTEIN LIGASE"/>
    <property type="match status" value="1"/>
</dbReference>
<dbReference type="SMART" id="SM00119">
    <property type="entry name" value="HECTc"/>
    <property type="match status" value="1"/>
</dbReference>
<name>A0A834F2Q6_ORYME</name>
<protein>
    <recommendedName>
        <fullName evidence="3">HECT-type E3 ubiquitin transferase</fullName>
        <ecNumber evidence="3">2.3.2.26</ecNumber>
    </recommendedName>
</protein>
<organism evidence="9 10">
    <name type="scientific">Oryzias melastigma</name>
    <name type="common">Marine medaka</name>
    <dbReference type="NCBI Taxonomy" id="30732"/>
    <lineage>
        <taxon>Eukaryota</taxon>
        <taxon>Metazoa</taxon>
        <taxon>Chordata</taxon>
        <taxon>Craniata</taxon>
        <taxon>Vertebrata</taxon>
        <taxon>Euteleostomi</taxon>
        <taxon>Actinopterygii</taxon>
        <taxon>Neopterygii</taxon>
        <taxon>Teleostei</taxon>
        <taxon>Neoteleostei</taxon>
        <taxon>Acanthomorphata</taxon>
        <taxon>Ovalentaria</taxon>
        <taxon>Atherinomorphae</taxon>
        <taxon>Beloniformes</taxon>
        <taxon>Adrianichthyidae</taxon>
        <taxon>Oryziinae</taxon>
        <taxon>Oryzias</taxon>
    </lineage>
</organism>
<comment type="pathway">
    <text evidence="2">Protein modification; protein ubiquitination.</text>
</comment>
<feature type="region of interest" description="Disordered" evidence="7">
    <location>
        <begin position="153"/>
        <end position="181"/>
    </location>
</feature>
<evidence type="ECO:0000313" key="9">
    <source>
        <dbReference type="EMBL" id="KAF6716072.1"/>
    </source>
</evidence>
<dbReference type="Gene3D" id="3.30.2410.10">
    <property type="entry name" value="Hect, E3 ligase catalytic domain"/>
    <property type="match status" value="1"/>
</dbReference>
<evidence type="ECO:0000259" key="8">
    <source>
        <dbReference type="PROSITE" id="PS50237"/>
    </source>
</evidence>
<dbReference type="PROSITE" id="PS50237">
    <property type="entry name" value="HECT"/>
    <property type="match status" value="1"/>
</dbReference>